<dbReference type="EMBL" id="JAQQDR010000011">
    <property type="protein sequence ID" value="MFM0241919.1"/>
    <property type="molecule type" value="Genomic_DNA"/>
</dbReference>
<dbReference type="RefSeq" id="WP_408263836.1">
    <property type="nucleotide sequence ID" value="NZ_JAQQCK010000017.1"/>
</dbReference>
<dbReference type="Proteomes" id="UP001629274">
    <property type="component" value="Unassembled WGS sequence"/>
</dbReference>
<comment type="caution">
    <text evidence="1">The sequence shown here is derived from an EMBL/GenBank/DDBJ whole genome shotgun (WGS) entry which is preliminary data.</text>
</comment>
<protein>
    <submittedName>
        <fullName evidence="1">Uncharacterized protein</fullName>
    </submittedName>
</protein>
<gene>
    <name evidence="1" type="ORF">PQR03_27640</name>
</gene>
<evidence type="ECO:0000313" key="1">
    <source>
        <dbReference type="EMBL" id="MFM0241919.1"/>
    </source>
</evidence>
<evidence type="ECO:0000313" key="2">
    <source>
        <dbReference type="Proteomes" id="UP001629274"/>
    </source>
</evidence>
<reference evidence="1 2" key="1">
    <citation type="journal article" date="2024" name="Chem. Sci.">
        <title>Discovery of megapolipeptins by genome mining of a Burkholderiales bacteria collection.</title>
        <authorList>
            <person name="Paulo B.S."/>
            <person name="Recchia M.J.J."/>
            <person name="Lee S."/>
            <person name="Fergusson C.H."/>
            <person name="Romanowski S.B."/>
            <person name="Hernandez A."/>
            <person name="Krull N."/>
            <person name="Liu D.Y."/>
            <person name="Cavanagh H."/>
            <person name="Bos A."/>
            <person name="Gray C.A."/>
            <person name="Murphy B.T."/>
            <person name="Linington R.G."/>
            <person name="Eustaquio A.S."/>
        </authorList>
    </citation>
    <scope>NUCLEOTIDE SEQUENCE [LARGE SCALE GENOMIC DNA]</scope>
    <source>
        <strain evidence="1 2">RL17-351-BIE-A</strain>
    </source>
</reference>
<name>A0ABW9BN19_9BURK</name>
<proteinExistence type="predicted"/>
<sequence>MFGLADMRTIVGNLVAVVECLKLAELIPTTTASDRPGIPTESIEPSSGTAVFPQTVRASVLLRLIAITDPGGGSNGSRNADVTRPSMLKADEAAWRAHFIGFS</sequence>
<accession>A0ABW9BN19</accession>
<organism evidence="1 2">
    <name type="scientific">Paraburkholderia phytofirmans</name>
    <dbReference type="NCBI Taxonomy" id="261302"/>
    <lineage>
        <taxon>Bacteria</taxon>
        <taxon>Pseudomonadati</taxon>
        <taxon>Pseudomonadota</taxon>
        <taxon>Betaproteobacteria</taxon>
        <taxon>Burkholderiales</taxon>
        <taxon>Burkholderiaceae</taxon>
        <taxon>Paraburkholderia</taxon>
    </lineage>
</organism>
<keyword evidence="2" id="KW-1185">Reference proteome</keyword>